<evidence type="ECO:0000256" key="5">
    <source>
        <dbReference type="ARBA" id="ARBA00023204"/>
    </source>
</evidence>
<evidence type="ECO:0000256" key="1">
    <source>
        <dbReference type="ARBA" id="ARBA00022722"/>
    </source>
</evidence>
<evidence type="ECO:0000256" key="4">
    <source>
        <dbReference type="ARBA" id="ARBA00022801"/>
    </source>
</evidence>
<accession>A0ABW3WA73</accession>
<dbReference type="Gene3D" id="3.40.960.10">
    <property type="entry name" value="VSR Endonuclease"/>
    <property type="match status" value="1"/>
</dbReference>
<dbReference type="NCBIfam" id="TIGR00632">
    <property type="entry name" value="vsr"/>
    <property type="match status" value="1"/>
</dbReference>
<evidence type="ECO:0000256" key="2">
    <source>
        <dbReference type="ARBA" id="ARBA00022759"/>
    </source>
</evidence>
<sequence>MGRATLRGHAGGVARGYQSWASSAASRATMQGNRARDTRPEMAVRRLLHAMGLRYRVDARPLPDLNRRADIVFSKAKVAVFIDGCYWHGCPEHGTTARTNADYWGPKIQRNRDRDADTSQRLSEAGWTVARFWEHEPPGAVADAVSALVRESAAQELCEP</sequence>
<proteinExistence type="inferred from homology"/>
<keyword evidence="5" id="KW-0234">DNA repair</keyword>
<keyword evidence="4" id="KW-0378">Hydrolase</keyword>
<dbReference type="InterPro" id="IPR011335">
    <property type="entry name" value="Restrct_endonuc-II-like"/>
</dbReference>
<dbReference type="Pfam" id="PF03852">
    <property type="entry name" value="Vsr"/>
    <property type="match status" value="1"/>
</dbReference>
<dbReference type="RefSeq" id="WP_367920339.1">
    <property type="nucleotide sequence ID" value="NZ_BAABAC010000028.1"/>
</dbReference>
<dbReference type="Proteomes" id="UP001597229">
    <property type="component" value="Unassembled WGS sequence"/>
</dbReference>
<evidence type="ECO:0000313" key="7">
    <source>
        <dbReference type="EMBL" id="MFD1251188.1"/>
    </source>
</evidence>
<gene>
    <name evidence="7" type="ORF">ACFQ3F_25590</name>
</gene>
<comment type="similarity">
    <text evidence="6">Belongs to the Vsr family.</text>
</comment>
<evidence type="ECO:0000256" key="3">
    <source>
        <dbReference type="ARBA" id="ARBA00022763"/>
    </source>
</evidence>
<dbReference type="EMBL" id="JBHTLX010000034">
    <property type="protein sequence ID" value="MFD1251188.1"/>
    <property type="molecule type" value="Genomic_DNA"/>
</dbReference>
<protein>
    <submittedName>
        <fullName evidence="7">Very short patch repair endonuclease</fullName>
    </submittedName>
</protein>
<name>A0ABW3WA73_9ACTN</name>
<keyword evidence="3" id="KW-0227">DNA damage</keyword>
<comment type="caution">
    <text evidence="7">The sequence shown here is derived from an EMBL/GenBank/DDBJ whole genome shotgun (WGS) entry which is preliminary data.</text>
</comment>
<keyword evidence="1" id="KW-0540">Nuclease</keyword>
<keyword evidence="2 7" id="KW-0255">Endonuclease</keyword>
<dbReference type="InterPro" id="IPR004603">
    <property type="entry name" value="DNA_mismatch_endonuc_vsr"/>
</dbReference>
<organism evidence="7 8">
    <name type="scientific">Nocardioides ginsengisoli</name>
    <dbReference type="NCBI Taxonomy" id="363868"/>
    <lineage>
        <taxon>Bacteria</taxon>
        <taxon>Bacillati</taxon>
        <taxon>Actinomycetota</taxon>
        <taxon>Actinomycetes</taxon>
        <taxon>Propionibacteriales</taxon>
        <taxon>Nocardioidaceae</taxon>
        <taxon>Nocardioides</taxon>
    </lineage>
</organism>
<evidence type="ECO:0000256" key="6">
    <source>
        <dbReference type="ARBA" id="ARBA00029466"/>
    </source>
</evidence>
<reference evidence="8" key="1">
    <citation type="journal article" date="2019" name="Int. J. Syst. Evol. Microbiol.">
        <title>The Global Catalogue of Microorganisms (GCM) 10K type strain sequencing project: providing services to taxonomists for standard genome sequencing and annotation.</title>
        <authorList>
            <consortium name="The Broad Institute Genomics Platform"/>
            <consortium name="The Broad Institute Genome Sequencing Center for Infectious Disease"/>
            <person name="Wu L."/>
            <person name="Ma J."/>
        </authorList>
    </citation>
    <scope>NUCLEOTIDE SEQUENCE [LARGE SCALE GENOMIC DNA]</scope>
    <source>
        <strain evidence="8">CCUG 52478</strain>
    </source>
</reference>
<dbReference type="GO" id="GO:0004519">
    <property type="term" value="F:endonuclease activity"/>
    <property type="evidence" value="ECO:0007669"/>
    <property type="project" value="UniProtKB-KW"/>
</dbReference>
<dbReference type="SUPFAM" id="SSF52980">
    <property type="entry name" value="Restriction endonuclease-like"/>
    <property type="match status" value="1"/>
</dbReference>
<keyword evidence="8" id="KW-1185">Reference proteome</keyword>
<dbReference type="CDD" id="cd00221">
    <property type="entry name" value="Vsr"/>
    <property type="match status" value="1"/>
</dbReference>
<evidence type="ECO:0000313" key="8">
    <source>
        <dbReference type="Proteomes" id="UP001597229"/>
    </source>
</evidence>